<feature type="transmembrane region" description="Helical" evidence="1">
    <location>
        <begin position="127"/>
        <end position="156"/>
    </location>
</feature>
<reference evidence="2" key="1">
    <citation type="submission" date="2014-04" db="EMBL/GenBank/DDBJ databases">
        <authorList>
            <person name="Xu Y.W."/>
            <person name="Yang Q."/>
        </authorList>
    </citation>
    <scope>NUCLEOTIDE SEQUENCE</scope>
    <source>
        <strain evidence="2">TFGsc1</strain>
    </source>
</reference>
<keyword evidence="1" id="KW-1133">Transmembrane helix</keyword>
<accession>A0A0N7KW23</accession>
<name>A0A0N7KW23_STACP</name>
<keyword evidence="1" id="KW-0812">Transmembrane</keyword>
<dbReference type="AlphaFoldDB" id="A0A0N7KW23"/>
<evidence type="ECO:0000256" key="1">
    <source>
        <dbReference type="SAM" id="Phobius"/>
    </source>
</evidence>
<organism evidence="2">
    <name type="scientific">Staphylococcus capitis subsp. urealyticus</name>
    <dbReference type="NCBI Taxonomy" id="74703"/>
    <lineage>
        <taxon>Bacteria</taxon>
        <taxon>Bacillati</taxon>
        <taxon>Bacillota</taxon>
        <taxon>Bacilli</taxon>
        <taxon>Bacillales</taxon>
        <taxon>Staphylococcaceae</taxon>
        <taxon>Staphylococcus</taxon>
    </lineage>
</organism>
<dbReference type="RefSeq" id="WP_047511747.1">
    <property type="nucleotide sequence ID" value="NZ_CP145206.2"/>
</dbReference>
<proteinExistence type="predicted"/>
<dbReference type="EMBL" id="AB930127">
    <property type="protein sequence ID" value="BAT22921.1"/>
    <property type="molecule type" value="Genomic_DNA"/>
</dbReference>
<reference evidence="2" key="2">
    <citation type="journal article" date="2015" name="PLoS ONE">
        <title>Skin Commensal Staphylococci May Act as Reservoir for Fusidic Acid Resistance Genes.</title>
        <authorList>
            <person name="Hung W.-C."/>
            <person name="Chen H.-J."/>
            <person name="Lin Y.-T."/>
            <person name="Tsai J.-C."/>
            <person name="Chen C.-W."/>
            <person name="Lu H.-H."/>
            <person name="Tseng S.-P."/>
            <person name="Jheng Y.-Y."/>
            <person name="Leong K.H."/>
            <person name="Teng L.-J."/>
        </authorList>
    </citation>
    <scope>NUCLEOTIDE SEQUENCE</scope>
    <source>
        <strain evidence="2">TFGsc1</strain>
    </source>
</reference>
<feature type="transmembrane region" description="Helical" evidence="1">
    <location>
        <begin position="177"/>
        <end position="196"/>
    </location>
</feature>
<evidence type="ECO:0000313" key="2">
    <source>
        <dbReference type="EMBL" id="BAT22921.1"/>
    </source>
</evidence>
<feature type="transmembrane region" description="Helical" evidence="1">
    <location>
        <begin position="62"/>
        <end position="85"/>
    </location>
</feature>
<feature type="transmembrane region" description="Helical" evidence="1">
    <location>
        <begin position="97"/>
        <end position="115"/>
    </location>
</feature>
<sequence>MKLSAKKQKQFHHFCNYFKSLEIKTFLQNAIGALFLSPFTLITYAFILAYKVTFMNKSLIEALSSAVSLILIFWVVALYLMMFYVVYFKGKNSLLKFVKITTLIIIISYHIYIFIRKGIENLTHFDNYIIIITSVLISYWLIQTLRNIITSIYNWIFNDESHQRDELIKFKLSFIKSLLLGFFSFIATILGIALTIKNLFFT</sequence>
<feature type="transmembrane region" description="Helical" evidence="1">
    <location>
        <begin position="26"/>
        <end position="50"/>
    </location>
</feature>
<protein>
    <submittedName>
        <fullName evidence="2">Uncharacterized protein</fullName>
    </submittedName>
</protein>
<keyword evidence="1" id="KW-0472">Membrane</keyword>
<gene>
    <name evidence="2" type="primary">aj1</name>
</gene>